<reference evidence="2 3" key="1">
    <citation type="submission" date="2019-09" db="EMBL/GenBank/DDBJ databases">
        <title>YIM 132180 draft genome.</title>
        <authorList>
            <person name="Zhang K."/>
        </authorList>
    </citation>
    <scope>NUCLEOTIDE SEQUENCE [LARGE SCALE GENOMIC DNA]</scope>
    <source>
        <strain evidence="2 3">YIM 132180</strain>
    </source>
</reference>
<sequence>MARQRPIVRAGIFCRDPRRSAVRAEVSAQSAGFKGARENHLAVKKDDRSRMRAAESSLDTQDDPAARGCGVWSAR</sequence>
<evidence type="ECO:0000313" key="2">
    <source>
        <dbReference type="EMBL" id="KAB0680016.1"/>
    </source>
</evidence>
<gene>
    <name evidence="2" type="ORF">F6X38_10630</name>
</gene>
<feature type="region of interest" description="Disordered" evidence="1">
    <location>
        <begin position="34"/>
        <end position="75"/>
    </location>
</feature>
<proteinExistence type="predicted"/>
<dbReference type="AlphaFoldDB" id="A0A7V7U039"/>
<keyword evidence="3" id="KW-1185">Reference proteome</keyword>
<protein>
    <submittedName>
        <fullName evidence="2">Uncharacterized protein</fullName>
    </submittedName>
</protein>
<name>A0A7V7U039_9HYPH</name>
<dbReference type="RefSeq" id="WP_150969710.1">
    <property type="nucleotide sequence ID" value="NZ_VZDO01000007.1"/>
</dbReference>
<evidence type="ECO:0000256" key="1">
    <source>
        <dbReference type="SAM" id="MobiDB-lite"/>
    </source>
</evidence>
<comment type="caution">
    <text evidence="2">The sequence shown here is derived from an EMBL/GenBank/DDBJ whole genome shotgun (WGS) entry which is preliminary data.</text>
</comment>
<feature type="compositionally biased region" description="Basic and acidic residues" evidence="1">
    <location>
        <begin position="35"/>
        <end position="53"/>
    </location>
</feature>
<accession>A0A7V7U039</accession>
<organism evidence="2 3">
    <name type="scientific">Plantimonas leprariae</name>
    <dbReference type="NCBI Taxonomy" id="2615207"/>
    <lineage>
        <taxon>Bacteria</taxon>
        <taxon>Pseudomonadati</taxon>
        <taxon>Pseudomonadota</taxon>
        <taxon>Alphaproteobacteria</taxon>
        <taxon>Hyphomicrobiales</taxon>
        <taxon>Aurantimonadaceae</taxon>
        <taxon>Plantimonas</taxon>
    </lineage>
</organism>
<dbReference type="Proteomes" id="UP000432089">
    <property type="component" value="Unassembled WGS sequence"/>
</dbReference>
<dbReference type="EMBL" id="VZDO01000007">
    <property type="protein sequence ID" value="KAB0680016.1"/>
    <property type="molecule type" value="Genomic_DNA"/>
</dbReference>
<evidence type="ECO:0000313" key="3">
    <source>
        <dbReference type="Proteomes" id="UP000432089"/>
    </source>
</evidence>